<feature type="compositionally biased region" description="Polar residues" evidence="1">
    <location>
        <begin position="150"/>
        <end position="162"/>
    </location>
</feature>
<keyword evidence="4" id="KW-1185">Reference proteome</keyword>
<name>A0A1Y2EMZ7_9BASI</name>
<dbReference type="AlphaFoldDB" id="A0A1Y2EMZ7"/>
<dbReference type="OrthoDB" id="2367685at2759"/>
<feature type="compositionally biased region" description="Polar residues" evidence="1">
    <location>
        <begin position="62"/>
        <end position="74"/>
    </location>
</feature>
<protein>
    <recommendedName>
        <fullName evidence="2">WW domain-containing protein</fullName>
    </recommendedName>
</protein>
<dbReference type="Proteomes" id="UP000193467">
    <property type="component" value="Unassembled WGS sequence"/>
</dbReference>
<dbReference type="PROSITE" id="PS50020">
    <property type="entry name" value="WW_DOMAIN_2"/>
    <property type="match status" value="1"/>
</dbReference>
<feature type="domain" description="WW" evidence="2">
    <location>
        <begin position="8"/>
        <end position="42"/>
    </location>
</feature>
<dbReference type="EMBL" id="MCGR01000049">
    <property type="protein sequence ID" value="ORY72938.1"/>
    <property type="molecule type" value="Genomic_DNA"/>
</dbReference>
<feature type="compositionally biased region" description="Basic and acidic residues" evidence="1">
    <location>
        <begin position="275"/>
        <end position="316"/>
    </location>
</feature>
<feature type="compositionally biased region" description="Low complexity" evidence="1">
    <location>
        <begin position="230"/>
        <end position="245"/>
    </location>
</feature>
<evidence type="ECO:0000313" key="4">
    <source>
        <dbReference type="Proteomes" id="UP000193467"/>
    </source>
</evidence>
<feature type="compositionally biased region" description="Polar residues" evidence="1">
    <location>
        <begin position="107"/>
        <end position="128"/>
    </location>
</feature>
<dbReference type="Pfam" id="PF00397">
    <property type="entry name" value="WW"/>
    <property type="match status" value="1"/>
</dbReference>
<gene>
    <name evidence="3" type="ORF">BCR35DRAFT_153925</name>
</gene>
<reference evidence="3 4" key="1">
    <citation type="submission" date="2016-07" db="EMBL/GenBank/DDBJ databases">
        <title>Pervasive Adenine N6-methylation of Active Genes in Fungi.</title>
        <authorList>
            <consortium name="DOE Joint Genome Institute"/>
            <person name="Mondo S.J."/>
            <person name="Dannebaum R.O."/>
            <person name="Kuo R.C."/>
            <person name="Labutti K."/>
            <person name="Haridas S."/>
            <person name="Kuo A."/>
            <person name="Salamov A."/>
            <person name="Ahrendt S.R."/>
            <person name="Lipzen A."/>
            <person name="Sullivan W."/>
            <person name="Andreopoulos W.B."/>
            <person name="Clum A."/>
            <person name="Lindquist E."/>
            <person name="Daum C."/>
            <person name="Ramamoorthy G.K."/>
            <person name="Gryganskyi A."/>
            <person name="Culley D."/>
            <person name="Magnuson J.K."/>
            <person name="James T.Y."/>
            <person name="O'Malley M.A."/>
            <person name="Stajich J.E."/>
            <person name="Spatafora J.W."/>
            <person name="Visel A."/>
            <person name="Grigoriev I.V."/>
        </authorList>
    </citation>
    <scope>NUCLEOTIDE SEQUENCE [LARGE SCALE GENOMIC DNA]</scope>
    <source>
        <strain evidence="3 4">62-1032</strain>
    </source>
</reference>
<dbReference type="SMART" id="SM00456">
    <property type="entry name" value="WW"/>
    <property type="match status" value="1"/>
</dbReference>
<feature type="region of interest" description="Disordered" evidence="1">
    <location>
        <begin position="41"/>
        <end position="323"/>
    </location>
</feature>
<evidence type="ECO:0000259" key="2">
    <source>
        <dbReference type="PROSITE" id="PS50020"/>
    </source>
</evidence>
<evidence type="ECO:0000256" key="1">
    <source>
        <dbReference type="SAM" id="MobiDB-lite"/>
    </source>
</evidence>
<sequence>MSNLSQKAELPSPWVEQWSEQHQTPYYINISSGESTWIAPQLAPPAYDHSEPAGPPPAFKATNGSSNSFTNAQRLPSPSSSRSSSHSPTLGSQRPSPPLASTSSSSFGNAISRLTNHTPNQRWHSSQSPPLPTSQGGLGSRFGGLINRASGGSPSQEQQTSRTEYRNGIRAQDMYGRGEKTGYLSGLAEKEESFGTRYGSTSAEERDQGRYLSTNDDPSSSRYPPPPSDPRQQSLNNSSSSQTTLGGLGEMLQSTGIGGRFQQRGERLMAIPSRIEGRAMGVERSDKGQRKWEKMERKEERRDRKEERKDRKAERRAVKRGYV</sequence>
<comment type="caution">
    <text evidence="3">The sequence shown here is derived from an EMBL/GenBank/DDBJ whole genome shotgun (WGS) entry which is preliminary data.</text>
</comment>
<dbReference type="InterPro" id="IPR036020">
    <property type="entry name" value="WW_dom_sf"/>
</dbReference>
<organism evidence="3 4">
    <name type="scientific">Leucosporidium creatinivorum</name>
    <dbReference type="NCBI Taxonomy" id="106004"/>
    <lineage>
        <taxon>Eukaryota</taxon>
        <taxon>Fungi</taxon>
        <taxon>Dikarya</taxon>
        <taxon>Basidiomycota</taxon>
        <taxon>Pucciniomycotina</taxon>
        <taxon>Microbotryomycetes</taxon>
        <taxon>Leucosporidiales</taxon>
        <taxon>Leucosporidium</taxon>
    </lineage>
</organism>
<dbReference type="InterPro" id="IPR001202">
    <property type="entry name" value="WW_dom"/>
</dbReference>
<proteinExistence type="predicted"/>
<accession>A0A1Y2EMZ7</accession>
<dbReference type="CDD" id="cd00201">
    <property type="entry name" value="WW"/>
    <property type="match status" value="1"/>
</dbReference>
<evidence type="ECO:0000313" key="3">
    <source>
        <dbReference type="EMBL" id="ORY72938.1"/>
    </source>
</evidence>
<dbReference type="SUPFAM" id="SSF51045">
    <property type="entry name" value="WW domain"/>
    <property type="match status" value="1"/>
</dbReference>
<dbReference type="Gene3D" id="2.20.70.10">
    <property type="match status" value="1"/>
</dbReference>
<dbReference type="InParanoid" id="A0A1Y2EMZ7"/>
<feature type="compositionally biased region" description="Low complexity" evidence="1">
    <location>
        <begin position="76"/>
        <end position="88"/>
    </location>
</feature>